<evidence type="ECO:0000256" key="4">
    <source>
        <dbReference type="ARBA" id="ARBA00023136"/>
    </source>
</evidence>
<dbReference type="GO" id="GO:0043190">
    <property type="term" value="C:ATP-binding cassette (ABC) transporter complex"/>
    <property type="evidence" value="ECO:0007669"/>
    <property type="project" value="InterPro"/>
</dbReference>
<feature type="transmembrane region" description="Helical" evidence="5">
    <location>
        <begin position="102"/>
        <end position="128"/>
    </location>
</feature>
<keyword evidence="4 5" id="KW-0472">Membrane</keyword>
<dbReference type="InterPro" id="IPR013525">
    <property type="entry name" value="ABC2_TM"/>
</dbReference>
<organism evidence="7 8">
    <name type="scientific">Cyanobacterium aponinum 0216</name>
    <dbReference type="NCBI Taxonomy" id="2676140"/>
    <lineage>
        <taxon>Bacteria</taxon>
        <taxon>Bacillati</taxon>
        <taxon>Cyanobacteriota</taxon>
        <taxon>Cyanophyceae</taxon>
        <taxon>Oscillatoriophycideae</taxon>
        <taxon>Chroococcales</taxon>
        <taxon>Geminocystaceae</taxon>
        <taxon>Cyanobacterium</taxon>
    </lineage>
</organism>
<dbReference type="RefSeq" id="WP_015219195.1">
    <property type="nucleotide sequence ID" value="NZ_WMIA01000005.1"/>
</dbReference>
<evidence type="ECO:0000256" key="5">
    <source>
        <dbReference type="RuleBase" id="RU361157"/>
    </source>
</evidence>
<name>A0A844GRF9_9CHRO</name>
<comment type="caution">
    <text evidence="7">The sequence shown here is derived from an EMBL/GenBank/DDBJ whole genome shotgun (WGS) entry which is preliminary data.</text>
</comment>
<evidence type="ECO:0000259" key="6">
    <source>
        <dbReference type="PROSITE" id="PS51012"/>
    </source>
</evidence>
<evidence type="ECO:0000313" key="7">
    <source>
        <dbReference type="EMBL" id="MTF38530.1"/>
    </source>
</evidence>
<keyword evidence="3 5" id="KW-1133">Transmembrane helix</keyword>
<dbReference type="InterPro" id="IPR051784">
    <property type="entry name" value="Nod_factor_ABC_transporter"/>
</dbReference>
<sequence>MKLYEQTIAIFQRILQELLKRKRNLIFWSVFPLTILVLNSYIIAERAKIDVSLAMKISAPPSLMGAALFFSCLGGTIATIVGEREQKTLIRLFISPLMGIAYFLGILLAHSAIAFCQAILIYGLLFLLGKPIEGSFFLGLIIIILSIISYVGVGFIFGTQLAKRTEDVNSIVATFGVPLLILGGTFFPSSLFPEKMKQLAQFNPIFHMNEALIQIWGKGALFSDIKIHFWFLFVFSFIVILLGWWCYEKMLKSETVL</sequence>
<proteinExistence type="inferred from homology"/>
<gene>
    <name evidence="7" type="ORF">GGC33_06295</name>
</gene>
<comment type="subcellular location">
    <subcellularLocation>
        <location evidence="5">Cell membrane</location>
        <topology evidence="5">Multi-pass membrane protein</topology>
    </subcellularLocation>
    <subcellularLocation>
        <location evidence="1">Membrane</location>
        <topology evidence="1">Multi-pass membrane protein</topology>
    </subcellularLocation>
</comment>
<protein>
    <recommendedName>
        <fullName evidence="5">Transport permease protein</fullName>
    </recommendedName>
</protein>
<evidence type="ECO:0000313" key="8">
    <source>
        <dbReference type="Proteomes" id="UP000437131"/>
    </source>
</evidence>
<dbReference type="EMBL" id="WMIA01000005">
    <property type="protein sequence ID" value="MTF38530.1"/>
    <property type="molecule type" value="Genomic_DNA"/>
</dbReference>
<dbReference type="Pfam" id="PF01061">
    <property type="entry name" value="ABC2_membrane"/>
    <property type="match status" value="1"/>
</dbReference>
<dbReference type="InterPro" id="IPR000412">
    <property type="entry name" value="ABC_2_transport"/>
</dbReference>
<dbReference type="GO" id="GO:0140359">
    <property type="term" value="F:ABC-type transporter activity"/>
    <property type="evidence" value="ECO:0007669"/>
    <property type="project" value="InterPro"/>
</dbReference>
<comment type="similarity">
    <text evidence="5">Belongs to the ABC-2 integral membrane protein family.</text>
</comment>
<evidence type="ECO:0000256" key="1">
    <source>
        <dbReference type="ARBA" id="ARBA00004141"/>
    </source>
</evidence>
<dbReference type="PROSITE" id="PS51012">
    <property type="entry name" value="ABC_TM2"/>
    <property type="match status" value="1"/>
</dbReference>
<feature type="transmembrane region" description="Helical" evidence="5">
    <location>
        <begin position="227"/>
        <end position="247"/>
    </location>
</feature>
<reference evidence="7 8" key="1">
    <citation type="submission" date="2019-11" db="EMBL/GenBank/DDBJ databases">
        <title>Isolation of a new High Light Tolerant Cyanobacteria.</title>
        <authorList>
            <person name="Dobson Z."/>
            <person name="Vaughn N."/>
            <person name="Vaughn M."/>
            <person name="Fromme P."/>
            <person name="Mazor Y."/>
        </authorList>
    </citation>
    <scope>NUCLEOTIDE SEQUENCE [LARGE SCALE GENOMIC DNA]</scope>
    <source>
        <strain evidence="7 8">0216</strain>
    </source>
</reference>
<keyword evidence="5" id="KW-0813">Transport</keyword>
<keyword evidence="2 5" id="KW-0812">Transmembrane</keyword>
<dbReference type="PANTHER" id="PTHR43229:SF6">
    <property type="entry name" value="ABC-TYPE MULTIDRUG TRANSPORT SYSTEM, PERMEASE COMPONENT"/>
    <property type="match status" value="1"/>
</dbReference>
<evidence type="ECO:0000256" key="3">
    <source>
        <dbReference type="ARBA" id="ARBA00022989"/>
    </source>
</evidence>
<dbReference type="AlphaFoldDB" id="A0A844GRF9"/>
<feature type="transmembrane region" description="Helical" evidence="5">
    <location>
        <begin position="168"/>
        <end position="187"/>
    </location>
</feature>
<keyword evidence="5" id="KW-1003">Cell membrane</keyword>
<feature type="transmembrane region" description="Helical" evidence="5">
    <location>
        <begin position="63"/>
        <end position="81"/>
    </location>
</feature>
<feature type="transmembrane region" description="Helical" evidence="5">
    <location>
        <begin position="25"/>
        <end position="43"/>
    </location>
</feature>
<dbReference type="Proteomes" id="UP000437131">
    <property type="component" value="Unassembled WGS sequence"/>
</dbReference>
<dbReference type="InterPro" id="IPR047817">
    <property type="entry name" value="ABC2_TM_bact-type"/>
</dbReference>
<evidence type="ECO:0000256" key="2">
    <source>
        <dbReference type="ARBA" id="ARBA00022692"/>
    </source>
</evidence>
<feature type="domain" description="ABC transmembrane type-2" evidence="6">
    <location>
        <begin position="23"/>
        <end position="250"/>
    </location>
</feature>
<accession>A0A844GRF9</accession>
<feature type="transmembrane region" description="Helical" evidence="5">
    <location>
        <begin position="134"/>
        <end position="156"/>
    </location>
</feature>
<dbReference type="PIRSF" id="PIRSF006648">
    <property type="entry name" value="DrrB"/>
    <property type="match status" value="1"/>
</dbReference>
<dbReference type="PANTHER" id="PTHR43229">
    <property type="entry name" value="NODULATION PROTEIN J"/>
    <property type="match status" value="1"/>
</dbReference>